<dbReference type="InParanoid" id="A0A6J2V0T9"/>
<dbReference type="RefSeq" id="XP_030625854.1">
    <property type="nucleotide sequence ID" value="XM_030769994.1"/>
</dbReference>
<dbReference type="GeneID" id="115808573"/>
<feature type="signal peptide" evidence="8">
    <location>
        <begin position="1"/>
        <end position="26"/>
    </location>
</feature>
<keyword evidence="3" id="KW-0202">Cytokine</keyword>
<evidence type="ECO:0000313" key="10">
    <source>
        <dbReference type="Proteomes" id="UP000504632"/>
    </source>
</evidence>
<evidence type="ECO:0000313" key="11">
    <source>
        <dbReference type="RefSeq" id="XP_030625854.1"/>
    </source>
</evidence>
<keyword evidence="2" id="KW-0145">Chemotaxis</keyword>
<evidence type="ECO:0000256" key="2">
    <source>
        <dbReference type="ARBA" id="ARBA00022500"/>
    </source>
</evidence>
<evidence type="ECO:0000256" key="8">
    <source>
        <dbReference type="SAM" id="SignalP"/>
    </source>
</evidence>
<feature type="chain" id="PRO_5026982065" evidence="8">
    <location>
        <begin position="27"/>
        <end position="101"/>
    </location>
</feature>
<dbReference type="PANTHER" id="PTHR12015">
    <property type="entry name" value="SMALL INDUCIBLE CYTOKINE A"/>
    <property type="match status" value="1"/>
</dbReference>
<keyword evidence="10" id="KW-1185">Reference proteome</keyword>
<dbReference type="SMART" id="SM00199">
    <property type="entry name" value="SCY"/>
    <property type="match status" value="1"/>
</dbReference>
<evidence type="ECO:0000256" key="5">
    <source>
        <dbReference type="ARBA" id="ARBA00022729"/>
    </source>
</evidence>
<proteinExistence type="predicted"/>
<reference evidence="11" key="1">
    <citation type="submission" date="2025-08" db="UniProtKB">
        <authorList>
            <consortium name="RefSeq"/>
        </authorList>
    </citation>
    <scope>IDENTIFICATION</scope>
</reference>
<dbReference type="PANTHER" id="PTHR12015:SF190">
    <property type="entry name" value="C-C MOTIF CHEMOKINE"/>
    <property type="match status" value="1"/>
</dbReference>
<evidence type="ECO:0000256" key="7">
    <source>
        <dbReference type="ARBA" id="ARBA00023198"/>
    </source>
</evidence>
<evidence type="ECO:0000256" key="6">
    <source>
        <dbReference type="ARBA" id="ARBA00023157"/>
    </source>
</evidence>
<name>A0A6J2V0T9_CHACN</name>
<dbReference type="FunCoup" id="A0A6J2V0T9">
    <property type="interactions" value="64"/>
</dbReference>
<dbReference type="GO" id="GO:0006955">
    <property type="term" value="P:immune response"/>
    <property type="evidence" value="ECO:0007669"/>
    <property type="project" value="InterPro"/>
</dbReference>
<evidence type="ECO:0000259" key="9">
    <source>
        <dbReference type="SMART" id="SM00199"/>
    </source>
</evidence>
<evidence type="ECO:0000256" key="4">
    <source>
        <dbReference type="ARBA" id="ARBA00022525"/>
    </source>
</evidence>
<dbReference type="OrthoDB" id="8870994at2759"/>
<dbReference type="InterPro" id="IPR036048">
    <property type="entry name" value="Interleukin_8-like_sf"/>
</dbReference>
<keyword evidence="5 8" id="KW-0732">Signal</keyword>
<dbReference type="FunFam" id="2.40.50.40:FF:000012">
    <property type="entry name" value="C-C motif chemokine"/>
    <property type="match status" value="1"/>
</dbReference>
<keyword evidence="4" id="KW-0964">Secreted</keyword>
<sequence length="101" mass="11433">MLTSKKNATFIIILFILKTFVQETESASCCLSYTKRTVRCQRLKGYTIQNINSTCDIKAIIFHTVNGKYICADPSKMWTQHRIDCLKKKAVNIGGNAESPK</sequence>
<dbReference type="SUPFAM" id="SSF54117">
    <property type="entry name" value="Interleukin 8-like chemokines"/>
    <property type="match status" value="1"/>
</dbReference>
<evidence type="ECO:0000256" key="1">
    <source>
        <dbReference type="ARBA" id="ARBA00004613"/>
    </source>
</evidence>
<dbReference type="Pfam" id="PF00048">
    <property type="entry name" value="IL8"/>
    <property type="match status" value="1"/>
</dbReference>
<gene>
    <name evidence="11" type="primary">ccl20b</name>
</gene>
<dbReference type="GO" id="GO:0006954">
    <property type="term" value="P:inflammatory response"/>
    <property type="evidence" value="ECO:0007669"/>
    <property type="project" value="UniProtKB-KW"/>
</dbReference>
<dbReference type="Proteomes" id="UP000504632">
    <property type="component" value="Chromosome 3"/>
</dbReference>
<keyword evidence="6" id="KW-1015">Disulfide bond</keyword>
<feature type="domain" description="Chemokine interleukin-8-like" evidence="9">
    <location>
        <begin position="26"/>
        <end position="89"/>
    </location>
</feature>
<dbReference type="InterPro" id="IPR039809">
    <property type="entry name" value="Chemokine_b/g/d"/>
</dbReference>
<accession>A0A6J2V0T9</accession>
<dbReference type="GO" id="GO:0008009">
    <property type="term" value="F:chemokine activity"/>
    <property type="evidence" value="ECO:0007669"/>
    <property type="project" value="InterPro"/>
</dbReference>
<dbReference type="AlphaFoldDB" id="A0A6J2V0T9"/>
<dbReference type="CTD" id="563152"/>
<dbReference type="InterPro" id="IPR001811">
    <property type="entry name" value="Chemokine_IL8-like_dom"/>
</dbReference>
<comment type="subcellular location">
    <subcellularLocation>
        <location evidence="1">Secreted</location>
    </subcellularLocation>
</comment>
<dbReference type="Gene3D" id="2.40.50.40">
    <property type="match status" value="1"/>
</dbReference>
<keyword evidence="7" id="KW-0395">Inflammatory response</keyword>
<dbReference type="GO" id="GO:0005615">
    <property type="term" value="C:extracellular space"/>
    <property type="evidence" value="ECO:0007669"/>
    <property type="project" value="UniProtKB-KW"/>
</dbReference>
<evidence type="ECO:0000256" key="3">
    <source>
        <dbReference type="ARBA" id="ARBA00022514"/>
    </source>
</evidence>
<protein>
    <submittedName>
        <fullName evidence="11">C-C motif chemokine 20b</fullName>
    </submittedName>
</protein>
<organism evidence="10 11">
    <name type="scientific">Chanos chanos</name>
    <name type="common">Milkfish</name>
    <name type="synonym">Mugil chanos</name>
    <dbReference type="NCBI Taxonomy" id="29144"/>
    <lineage>
        <taxon>Eukaryota</taxon>
        <taxon>Metazoa</taxon>
        <taxon>Chordata</taxon>
        <taxon>Craniata</taxon>
        <taxon>Vertebrata</taxon>
        <taxon>Euteleostomi</taxon>
        <taxon>Actinopterygii</taxon>
        <taxon>Neopterygii</taxon>
        <taxon>Teleostei</taxon>
        <taxon>Ostariophysi</taxon>
        <taxon>Gonorynchiformes</taxon>
        <taxon>Chanidae</taxon>
        <taxon>Chanos</taxon>
    </lineage>
</organism>